<dbReference type="GO" id="GO:0000160">
    <property type="term" value="P:phosphorelay signal transduction system"/>
    <property type="evidence" value="ECO:0007669"/>
    <property type="project" value="InterPro"/>
</dbReference>
<dbReference type="RefSeq" id="WP_261401635.1">
    <property type="nucleotide sequence ID" value="NZ_CP081869.1"/>
</dbReference>
<proteinExistence type="predicted"/>
<dbReference type="InterPro" id="IPR011006">
    <property type="entry name" value="CheY-like_superfamily"/>
</dbReference>
<dbReference type="GO" id="GO:0003723">
    <property type="term" value="F:RNA binding"/>
    <property type="evidence" value="ECO:0007669"/>
    <property type="project" value="InterPro"/>
</dbReference>
<dbReference type="InterPro" id="IPR008327">
    <property type="entry name" value="Sig_transdc_resp-reg_antiterm"/>
</dbReference>
<dbReference type="PROSITE" id="PS50110">
    <property type="entry name" value="RESPONSE_REGULATORY"/>
    <property type="match status" value="1"/>
</dbReference>
<dbReference type="SUPFAM" id="SSF52172">
    <property type="entry name" value="CheY-like"/>
    <property type="match status" value="1"/>
</dbReference>
<dbReference type="PANTHER" id="PTHR43367:SF1">
    <property type="entry name" value="TWO-COMPONENT RESPONSE REGULATOR-LIKE APRR6-RELATED"/>
    <property type="match status" value="1"/>
</dbReference>
<dbReference type="InterPro" id="IPR001789">
    <property type="entry name" value="Sig_transdc_resp-reg_receiver"/>
</dbReference>
<feature type="domain" description="Response regulatory" evidence="2">
    <location>
        <begin position="7"/>
        <end position="121"/>
    </location>
</feature>
<feature type="modified residue" description="4-aspartylphosphate" evidence="1">
    <location>
        <position position="57"/>
    </location>
</feature>
<dbReference type="Gene3D" id="3.40.50.2300">
    <property type="match status" value="1"/>
</dbReference>
<dbReference type="Pfam" id="PF03861">
    <property type="entry name" value="ANTAR"/>
    <property type="match status" value="1"/>
</dbReference>
<dbReference type="PROSITE" id="PS50921">
    <property type="entry name" value="ANTAR"/>
    <property type="match status" value="1"/>
</dbReference>
<dbReference type="AlphaFoldDB" id="A0A9E6R790"/>
<dbReference type="Proteomes" id="UP000825701">
    <property type="component" value="Chromosome"/>
</dbReference>
<dbReference type="InterPro" id="IPR005561">
    <property type="entry name" value="ANTAR"/>
</dbReference>
<evidence type="ECO:0000256" key="1">
    <source>
        <dbReference type="PROSITE-ProRule" id="PRU00169"/>
    </source>
</evidence>
<evidence type="ECO:0000313" key="4">
    <source>
        <dbReference type="EMBL" id="QZN98691.1"/>
    </source>
</evidence>
<dbReference type="SMART" id="SM01012">
    <property type="entry name" value="ANTAR"/>
    <property type="match status" value="1"/>
</dbReference>
<accession>A0A9E6R790</accession>
<dbReference type="Gene3D" id="1.10.10.10">
    <property type="entry name" value="Winged helix-like DNA-binding domain superfamily/Winged helix DNA-binding domain"/>
    <property type="match status" value="1"/>
</dbReference>
<name>A0A9E6R790_9HYPH</name>
<reference evidence="4" key="1">
    <citation type="submission" date="2021-08" db="EMBL/GenBank/DDBJ databases">
        <authorList>
            <person name="Zhang H."/>
            <person name="Xu M."/>
            <person name="Yu Z."/>
            <person name="Yang L."/>
            <person name="Cai Y."/>
        </authorList>
    </citation>
    <scope>NUCLEOTIDE SEQUENCE</scope>
    <source>
        <strain evidence="4">CHL1</strain>
    </source>
</reference>
<organism evidence="4 5">
    <name type="scientific">Chenggangzhangella methanolivorans</name>
    <dbReference type="NCBI Taxonomy" id="1437009"/>
    <lineage>
        <taxon>Bacteria</taxon>
        <taxon>Pseudomonadati</taxon>
        <taxon>Pseudomonadota</taxon>
        <taxon>Alphaproteobacteria</taxon>
        <taxon>Hyphomicrobiales</taxon>
        <taxon>Methylopilaceae</taxon>
        <taxon>Chenggangzhangella</taxon>
    </lineage>
</organism>
<evidence type="ECO:0000259" key="3">
    <source>
        <dbReference type="PROSITE" id="PS50921"/>
    </source>
</evidence>
<dbReference type="EMBL" id="CP081869">
    <property type="protein sequence ID" value="QZN98691.1"/>
    <property type="molecule type" value="Genomic_DNA"/>
</dbReference>
<dbReference type="KEGG" id="cmet:K6K41_16965"/>
<feature type="domain" description="ANTAR" evidence="3">
    <location>
        <begin position="127"/>
        <end position="188"/>
    </location>
</feature>
<dbReference type="InterPro" id="IPR036388">
    <property type="entry name" value="WH-like_DNA-bd_sf"/>
</dbReference>
<sequence length="195" mass="21819">MPDRPLKIVVIEESPVRAAILEDGLREAGHSLVMRIPDRANLLERIYAIDPDVILIDLENPSRDVLEQMFQVSRAVKRPVGMFVDQTDHSSIEAAIDAGVSAYVVDGLKKERVKPILDTMVSRHQAFAKLRAELDQAKSQLEERKVVDRAKGVLMRQKNIGEEQAYALLRTVAMNEKKKISEIAQAVVTAAELLK</sequence>
<keyword evidence="1" id="KW-0597">Phosphoprotein</keyword>
<evidence type="ECO:0000313" key="5">
    <source>
        <dbReference type="Proteomes" id="UP000825701"/>
    </source>
</evidence>
<dbReference type="PIRSF" id="PIRSF036382">
    <property type="entry name" value="RR_antiterm"/>
    <property type="match status" value="1"/>
</dbReference>
<protein>
    <submittedName>
        <fullName evidence="4">ANTAR domain-containing protein</fullName>
    </submittedName>
</protein>
<dbReference type="PANTHER" id="PTHR43367">
    <property type="match status" value="1"/>
</dbReference>
<gene>
    <name evidence="4" type="ORF">K6K41_16965</name>
</gene>
<evidence type="ECO:0000259" key="2">
    <source>
        <dbReference type="PROSITE" id="PS50110"/>
    </source>
</evidence>
<keyword evidence="5" id="KW-1185">Reference proteome</keyword>